<gene>
    <name evidence="3" type="ORF">B0H16DRAFT_1580412</name>
    <name evidence="2" type="ORF">B0H16DRAFT_1600249</name>
</gene>
<evidence type="ECO:0000313" key="2">
    <source>
        <dbReference type="EMBL" id="KAJ7722636.1"/>
    </source>
</evidence>
<protein>
    <submittedName>
        <fullName evidence="2">Uncharacterized protein</fullName>
    </submittedName>
</protein>
<feature type="chain" id="PRO_5042441992" evidence="1">
    <location>
        <begin position="23"/>
        <end position="125"/>
    </location>
</feature>
<comment type="caution">
    <text evidence="2">The sequence shown here is derived from an EMBL/GenBank/DDBJ whole genome shotgun (WGS) entry which is preliminary data.</text>
</comment>
<proteinExistence type="predicted"/>
<dbReference type="Proteomes" id="UP001215598">
    <property type="component" value="Unassembled WGS sequence"/>
</dbReference>
<evidence type="ECO:0000313" key="3">
    <source>
        <dbReference type="EMBL" id="KAJ7733035.1"/>
    </source>
</evidence>
<reference evidence="2" key="1">
    <citation type="submission" date="2023-03" db="EMBL/GenBank/DDBJ databases">
        <title>Massive genome expansion in bonnet fungi (Mycena s.s.) driven by repeated elements and novel gene families across ecological guilds.</title>
        <authorList>
            <consortium name="Lawrence Berkeley National Laboratory"/>
            <person name="Harder C.B."/>
            <person name="Miyauchi S."/>
            <person name="Viragh M."/>
            <person name="Kuo A."/>
            <person name="Thoen E."/>
            <person name="Andreopoulos B."/>
            <person name="Lu D."/>
            <person name="Skrede I."/>
            <person name="Drula E."/>
            <person name="Henrissat B."/>
            <person name="Morin E."/>
            <person name="Kohler A."/>
            <person name="Barry K."/>
            <person name="LaButti K."/>
            <person name="Morin E."/>
            <person name="Salamov A."/>
            <person name="Lipzen A."/>
            <person name="Mereny Z."/>
            <person name="Hegedus B."/>
            <person name="Baldrian P."/>
            <person name="Stursova M."/>
            <person name="Weitz H."/>
            <person name="Taylor A."/>
            <person name="Grigoriev I.V."/>
            <person name="Nagy L.G."/>
            <person name="Martin F."/>
            <person name="Kauserud H."/>
        </authorList>
    </citation>
    <scope>NUCLEOTIDE SEQUENCE</scope>
    <source>
        <strain evidence="2">CBHHK182m</strain>
    </source>
</reference>
<dbReference type="AlphaFoldDB" id="A0AAD7MMA0"/>
<keyword evidence="4" id="KW-1185">Reference proteome</keyword>
<feature type="signal peptide" evidence="1">
    <location>
        <begin position="1"/>
        <end position="22"/>
    </location>
</feature>
<name>A0AAD7MMA0_9AGAR</name>
<keyword evidence="1" id="KW-0732">Signal</keyword>
<sequence>MKLNISFPGLFILLSAVLQGHAIAIARLPATVRSSEIDLNKRQIFFKDYANEDQDEEAQNVERRQIFLNHYADDKKKLLRVSRRDKYSSRIMRTNNKKIPHRILANDKSSSNIMRMTSERPLLRR</sequence>
<dbReference type="EMBL" id="JARKIB010000218">
    <property type="protein sequence ID" value="KAJ7722636.1"/>
    <property type="molecule type" value="Genomic_DNA"/>
</dbReference>
<dbReference type="EMBL" id="JARKIB010000141">
    <property type="protein sequence ID" value="KAJ7733035.1"/>
    <property type="molecule type" value="Genomic_DNA"/>
</dbReference>
<accession>A0AAD7MMA0</accession>
<evidence type="ECO:0000313" key="4">
    <source>
        <dbReference type="Proteomes" id="UP001215598"/>
    </source>
</evidence>
<organism evidence="2 4">
    <name type="scientific">Mycena metata</name>
    <dbReference type="NCBI Taxonomy" id="1033252"/>
    <lineage>
        <taxon>Eukaryota</taxon>
        <taxon>Fungi</taxon>
        <taxon>Dikarya</taxon>
        <taxon>Basidiomycota</taxon>
        <taxon>Agaricomycotina</taxon>
        <taxon>Agaricomycetes</taxon>
        <taxon>Agaricomycetidae</taxon>
        <taxon>Agaricales</taxon>
        <taxon>Marasmiineae</taxon>
        <taxon>Mycenaceae</taxon>
        <taxon>Mycena</taxon>
    </lineage>
</organism>
<evidence type="ECO:0000256" key="1">
    <source>
        <dbReference type="SAM" id="SignalP"/>
    </source>
</evidence>